<protein>
    <submittedName>
        <fullName evidence="3">Eukaryotic translation initiation factor 3 subunit A</fullName>
    </submittedName>
</protein>
<dbReference type="Pfam" id="PF01425">
    <property type="entry name" value="Amidase"/>
    <property type="match status" value="1"/>
</dbReference>
<evidence type="ECO:0000313" key="4">
    <source>
        <dbReference type="Proteomes" id="UP000250235"/>
    </source>
</evidence>
<proteinExistence type="predicted"/>
<evidence type="ECO:0000313" key="3">
    <source>
        <dbReference type="EMBL" id="KZV53453.1"/>
    </source>
</evidence>
<dbReference type="PANTHER" id="PTHR32091">
    <property type="entry name" value="EUKARYOTIC TRANSLATION INITIATION FACTOR 4B"/>
    <property type="match status" value="1"/>
</dbReference>
<dbReference type="AlphaFoldDB" id="A0A2Z7D255"/>
<feature type="compositionally biased region" description="Basic and acidic residues" evidence="1">
    <location>
        <begin position="133"/>
        <end position="150"/>
    </location>
</feature>
<organism evidence="3 4">
    <name type="scientific">Dorcoceras hygrometricum</name>
    <dbReference type="NCBI Taxonomy" id="472368"/>
    <lineage>
        <taxon>Eukaryota</taxon>
        <taxon>Viridiplantae</taxon>
        <taxon>Streptophyta</taxon>
        <taxon>Embryophyta</taxon>
        <taxon>Tracheophyta</taxon>
        <taxon>Spermatophyta</taxon>
        <taxon>Magnoliopsida</taxon>
        <taxon>eudicotyledons</taxon>
        <taxon>Gunneridae</taxon>
        <taxon>Pentapetalae</taxon>
        <taxon>asterids</taxon>
        <taxon>lamiids</taxon>
        <taxon>Lamiales</taxon>
        <taxon>Gesneriaceae</taxon>
        <taxon>Didymocarpoideae</taxon>
        <taxon>Trichosporeae</taxon>
        <taxon>Loxocarpinae</taxon>
        <taxon>Dorcoceras</taxon>
    </lineage>
</organism>
<feature type="domain" description="Amidase" evidence="2">
    <location>
        <begin position="358"/>
        <end position="443"/>
    </location>
</feature>
<dbReference type="InterPro" id="IPR023631">
    <property type="entry name" value="Amidase_dom"/>
</dbReference>
<dbReference type="GO" id="GO:0003743">
    <property type="term" value="F:translation initiation factor activity"/>
    <property type="evidence" value="ECO:0007669"/>
    <property type="project" value="UniProtKB-KW"/>
</dbReference>
<gene>
    <name evidence="3" type="ORF">F511_14819</name>
</gene>
<accession>A0A2Z7D255</accession>
<keyword evidence="3" id="KW-0648">Protein biosynthesis</keyword>
<dbReference type="Pfam" id="PF06273">
    <property type="entry name" value="eIF-4B"/>
    <property type="match status" value="1"/>
</dbReference>
<feature type="region of interest" description="Disordered" evidence="1">
    <location>
        <begin position="1"/>
        <end position="295"/>
    </location>
</feature>
<dbReference type="SUPFAM" id="SSF75304">
    <property type="entry name" value="Amidase signature (AS) enzymes"/>
    <property type="match status" value="1"/>
</dbReference>
<dbReference type="OrthoDB" id="48651at2759"/>
<reference evidence="3 4" key="1">
    <citation type="journal article" date="2015" name="Proc. Natl. Acad. Sci. U.S.A.">
        <title>The resurrection genome of Boea hygrometrica: A blueprint for survival of dehydration.</title>
        <authorList>
            <person name="Xiao L."/>
            <person name="Yang G."/>
            <person name="Zhang L."/>
            <person name="Yang X."/>
            <person name="Zhao S."/>
            <person name="Ji Z."/>
            <person name="Zhou Q."/>
            <person name="Hu M."/>
            <person name="Wang Y."/>
            <person name="Chen M."/>
            <person name="Xu Y."/>
            <person name="Jin H."/>
            <person name="Xiao X."/>
            <person name="Hu G."/>
            <person name="Bao F."/>
            <person name="Hu Y."/>
            <person name="Wan P."/>
            <person name="Li L."/>
            <person name="Deng X."/>
            <person name="Kuang T."/>
            <person name="Xiang C."/>
            <person name="Zhu J.K."/>
            <person name="Oliver M.J."/>
            <person name="He Y."/>
        </authorList>
    </citation>
    <scope>NUCLEOTIDE SEQUENCE [LARGE SCALE GENOMIC DNA]</scope>
    <source>
        <strain evidence="4">cv. XS01</strain>
    </source>
</reference>
<dbReference type="Proteomes" id="UP000250235">
    <property type="component" value="Unassembled WGS sequence"/>
</dbReference>
<dbReference type="Gene3D" id="3.90.1300.10">
    <property type="entry name" value="Amidase signature (AS) domain"/>
    <property type="match status" value="1"/>
</dbReference>
<keyword evidence="3" id="KW-0396">Initiation factor</keyword>
<feature type="compositionally biased region" description="Basic and acidic residues" evidence="1">
    <location>
        <begin position="268"/>
        <end position="281"/>
    </location>
</feature>
<sequence length="465" mass="50704">MAAAVSAWAKPGGWALDSEENEAELLQQHNQDDAINKGPDTSDFPSLATAASTKTKKKKPQTLSLQEFATYGTVKPTQSEAPKGLTPDELLLLPTGPRQRSAEELDRDKLGGGFRSYGYRDEQPRRQGSFSRDNGRESEPSRADESDRWAAGKKSSLNNGFERKERGGFFPDSLSRADDSDNWAANKSFVPSETRRYEKRGSFGSDSSNWGDGRKAGGAFDSLRERRGVTESNGIDSDTWGRKREEESGGSGGRPRLNLKPRSLPIDDGQKGSEIKSDAKPKGNNPFGDARPREEVLKDLGHDVKAIEEKLESTKIKGVAVADDDDRKKGFWSGKGRETAWRKPEPVDSQHERGSIPVAANMVAVSLGIETDGSIIGPSGANAVVGIKATVGLTSRARVVPVSPRQDTIGPLCRTVSDGVHVLDAIVGFDYDDAEATLVASKTYSNRWLHSIPQRQRIKRKRLGE</sequence>
<feature type="compositionally biased region" description="Basic and acidic residues" evidence="1">
    <location>
        <begin position="100"/>
        <end position="110"/>
    </location>
</feature>
<feature type="region of interest" description="Disordered" evidence="1">
    <location>
        <begin position="330"/>
        <end position="352"/>
    </location>
</feature>
<dbReference type="EMBL" id="KQ990357">
    <property type="protein sequence ID" value="KZV53453.1"/>
    <property type="molecule type" value="Genomic_DNA"/>
</dbReference>
<evidence type="ECO:0000256" key="1">
    <source>
        <dbReference type="SAM" id="MobiDB-lite"/>
    </source>
</evidence>
<dbReference type="InterPro" id="IPR036928">
    <property type="entry name" value="AS_sf"/>
</dbReference>
<dbReference type="PANTHER" id="PTHR32091:SF17">
    <property type="entry name" value="EUKARYOTIC TRANSLATION INITIATION FACTOR 4B3"/>
    <property type="match status" value="1"/>
</dbReference>
<keyword evidence="4" id="KW-1185">Reference proteome</keyword>
<evidence type="ECO:0000259" key="2">
    <source>
        <dbReference type="Pfam" id="PF01425"/>
    </source>
</evidence>
<dbReference type="InterPro" id="IPR010433">
    <property type="entry name" value="EIF-4B_pln"/>
</dbReference>
<name>A0A2Z7D255_9LAMI</name>
<dbReference type="GO" id="GO:0003729">
    <property type="term" value="F:mRNA binding"/>
    <property type="evidence" value="ECO:0007669"/>
    <property type="project" value="TreeGrafter"/>
</dbReference>